<dbReference type="Proteomes" id="UP000028999">
    <property type="component" value="Unassembled WGS sequence"/>
</dbReference>
<dbReference type="PaxDb" id="3708-A0A078I486"/>
<organism evidence="1 2">
    <name type="scientific">Brassica napus</name>
    <name type="common">Rape</name>
    <dbReference type="NCBI Taxonomy" id="3708"/>
    <lineage>
        <taxon>Eukaryota</taxon>
        <taxon>Viridiplantae</taxon>
        <taxon>Streptophyta</taxon>
        <taxon>Embryophyta</taxon>
        <taxon>Tracheophyta</taxon>
        <taxon>Spermatophyta</taxon>
        <taxon>Magnoliopsida</taxon>
        <taxon>eudicotyledons</taxon>
        <taxon>Gunneridae</taxon>
        <taxon>Pentapetalae</taxon>
        <taxon>rosids</taxon>
        <taxon>malvids</taxon>
        <taxon>Brassicales</taxon>
        <taxon>Brassicaceae</taxon>
        <taxon>Brassiceae</taxon>
        <taxon>Brassica</taxon>
    </lineage>
</organism>
<sequence>MSISLIEKDGGKSVFSDHNLKFMKIDLVKQRRGIKLHVENLFRTGAEILTRVPNRRISKYLQQIWKPEQDTLKLRQRKEHQSIVRVKQIVVNDLKALFCELGLTVCVCLHSVRPNLRRLAMASSTVFTHILGDVPSSPLYGKWRFANFFFCLDIINITFPN</sequence>
<evidence type="ECO:0000313" key="1">
    <source>
        <dbReference type="EMBL" id="CDY43933.1"/>
    </source>
</evidence>
<dbReference type="EMBL" id="LK032574">
    <property type="protein sequence ID" value="CDY43933.1"/>
    <property type="molecule type" value="Genomic_DNA"/>
</dbReference>
<dbReference type="AlphaFoldDB" id="A0A078I486"/>
<accession>A0A078I486</accession>
<gene>
    <name evidence="1" type="primary">BnaC04g21770D</name>
    <name evidence="1" type="ORF">GSBRNA2T00077528001</name>
</gene>
<keyword evidence="2" id="KW-1185">Reference proteome</keyword>
<dbReference type="Gramene" id="CDY43933">
    <property type="protein sequence ID" value="CDY43933"/>
    <property type="gene ID" value="GSBRNA2T00077528001"/>
</dbReference>
<evidence type="ECO:0000313" key="2">
    <source>
        <dbReference type="Proteomes" id="UP000028999"/>
    </source>
</evidence>
<protein>
    <submittedName>
        <fullName evidence="1">BnaC04g21770D protein</fullName>
    </submittedName>
</protein>
<reference evidence="1 2" key="1">
    <citation type="journal article" date="2014" name="Science">
        <title>Plant genetics. Early allopolyploid evolution in the post-Neolithic Brassica napus oilseed genome.</title>
        <authorList>
            <person name="Chalhoub B."/>
            <person name="Denoeud F."/>
            <person name="Liu S."/>
            <person name="Parkin I.A."/>
            <person name="Tang H."/>
            <person name="Wang X."/>
            <person name="Chiquet J."/>
            <person name="Belcram H."/>
            <person name="Tong C."/>
            <person name="Samans B."/>
            <person name="Correa M."/>
            <person name="Da Silva C."/>
            <person name="Just J."/>
            <person name="Falentin C."/>
            <person name="Koh C.S."/>
            <person name="Le Clainche I."/>
            <person name="Bernard M."/>
            <person name="Bento P."/>
            <person name="Noel B."/>
            <person name="Labadie K."/>
            <person name="Alberti A."/>
            <person name="Charles M."/>
            <person name="Arnaud D."/>
            <person name="Guo H."/>
            <person name="Daviaud C."/>
            <person name="Alamery S."/>
            <person name="Jabbari K."/>
            <person name="Zhao M."/>
            <person name="Edger P.P."/>
            <person name="Chelaifa H."/>
            <person name="Tack D."/>
            <person name="Lassalle G."/>
            <person name="Mestiri I."/>
            <person name="Schnel N."/>
            <person name="Le Paslier M.C."/>
            <person name="Fan G."/>
            <person name="Renault V."/>
            <person name="Bayer P.E."/>
            <person name="Golicz A.A."/>
            <person name="Manoli S."/>
            <person name="Lee T.H."/>
            <person name="Thi V.H."/>
            <person name="Chalabi S."/>
            <person name="Hu Q."/>
            <person name="Fan C."/>
            <person name="Tollenaere R."/>
            <person name="Lu Y."/>
            <person name="Battail C."/>
            <person name="Shen J."/>
            <person name="Sidebottom C.H."/>
            <person name="Wang X."/>
            <person name="Canaguier A."/>
            <person name="Chauveau A."/>
            <person name="Berard A."/>
            <person name="Deniot G."/>
            <person name="Guan M."/>
            <person name="Liu Z."/>
            <person name="Sun F."/>
            <person name="Lim Y.P."/>
            <person name="Lyons E."/>
            <person name="Town C.D."/>
            <person name="Bancroft I."/>
            <person name="Wang X."/>
            <person name="Meng J."/>
            <person name="Ma J."/>
            <person name="Pires J.C."/>
            <person name="King G.J."/>
            <person name="Brunel D."/>
            <person name="Delourme R."/>
            <person name="Renard M."/>
            <person name="Aury J.M."/>
            <person name="Adams K.L."/>
            <person name="Batley J."/>
            <person name="Snowdon R.J."/>
            <person name="Tost J."/>
            <person name="Edwards D."/>
            <person name="Zhou Y."/>
            <person name="Hua W."/>
            <person name="Sharpe A.G."/>
            <person name="Paterson A.H."/>
            <person name="Guan C."/>
            <person name="Wincker P."/>
        </authorList>
    </citation>
    <scope>NUCLEOTIDE SEQUENCE [LARGE SCALE GENOMIC DNA]</scope>
    <source>
        <strain evidence="2">cv. Darmor-bzh</strain>
    </source>
</reference>
<dbReference type="STRING" id="3708.A0A078I486"/>
<proteinExistence type="predicted"/>
<name>A0A078I486_BRANA</name>